<proteinExistence type="inferred from homology"/>
<reference evidence="3 4" key="1">
    <citation type="submission" date="2020-04" db="EMBL/GenBank/DDBJ databases">
        <title>MicrobeNet Type strains.</title>
        <authorList>
            <person name="Nicholson A.C."/>
        </authorList>
    </citation>
    <scope>NUCLEOTIDE SEQUENCE [LARGE SCALE GENOMIC DNA]</scope>
    <source>
        <strain evidence="3 4">ATCC 23612</strain>
    </source>
</reference>
<evidence type="ECO:0000259" key="2">
    <source>
        <dbReference type="Pfam" id="PF08327"/>
    </source>
</evidence>
<dbReference type="InterPro" id="IPR013538">
    <property type="entry name" value="ASHA1/2-like_C"/>
</dbReference>
<evidence type="ECO:0000313" key="4">
    <source>
        <dbReference type="Proteomes" id="UP000553209"/>
    </source>
</evidence>
<comment type="similarity">
    <text evidence="1">Belongs to the AHA1 family.</text>
</comment>
<feature type="domain" description="Activator of Hsp90 ATPase homologue 1/2-like C-terminal" evidence="2">
    <location>
        <begin position="32"/>
        <end position="117"/>
    </location>
</feature>
<evidence type="ECO:0000256" key="1">
    <source>
        <dbReference type="ARBA" id="ARBA00006817"/>
    </source>
</evidence>
<evidence type="ECO:0000313" key="3">
    <source>
        <dbReference type="EMBL" id="NKY96429.1"/>
    </source>
</evidence>
<dbReference type="Proteomes" id="UP000553209">
    <property type="component" value="Unassembled WGS sequence"/>
</dbReference>
<name>A0A7X6RN89_9ACTN</name>
<comment type="caution">
    <text evidence="3">The sequence shown here is derived from an EMBL/GenBank/DDBJ whole genome shotgun (WGS) entry which is preliminary data.</text>
</comment>
<keyword evidence="4" id="KW-1185">Reference proteome</keyword>
<organism evidence="3 4">
    <name type="scientific">Nocardiopsis alborubida</name>
    <dbReference type="NCBI Taxonomy" id="146802"/>
    <lineage>
        <taxon>Bacteria</taxon>
        <taxon>Bacillati</taxon>
        <taxon>Actinomycetota</taxon>
        <taxon>Actinomycetes</taxon>
        <taxon>Streptosporangiales</taxon>
        <taxon>Nocardiopsidaceae</taxon>
        <taxon>Nocardiopsis</taxon>
    </lineage>
</organism>
<dbReference type="AlphaFoldDB" id="A0A7X6RN89"/>
<dbReference type="InterPro" id="IPR023393">
    <property type="entry name" value="START-like_dom_sf"/>
</dbReference>
<protein>
    <submittedName>
        <fullName evidence="3">Polyketide cyclase</fullName>
    </submittedName>
</protein>
<dbReference type="Gene3D" id="3.30.530.20">
    <property type="match status" value="1"/>
</dbReference>
<dbReference type="Pfam" id="PF08327">
    <property type="entry name" value="AHSA1"/>
    <property type="match status" value="1"/>
</dbReference>
<accession>A0A7X6RN89</accession>
<sequence>MDVRKQIDAVGRTVELNGAGADAAVTLTQDYDAPIGDLWDACTSAERLPRWFMPVTGDLREGGAYQLEGNAGGRVLSCDPPNSFRLTWEYGGESSEVEVGLTALSEERTRFALTHFAPVNDFWAQYGPGATGIGWELGLLGLGLHLASGADVPSETAGWDRTEEARWFMELSGRLWGEAHAAAGADPEEARASAERTVAFFTAEPED</sequence>
<dbReference type="SUPFAM" id="SSF55961">
    <property type="entry name" value="Bet v1-like"/>
    <property type="match status" value="1"/>
</dbReference>
<gene>
    <name evidence="3" type="ORF">HGB44_01885</name>
</gene>
<dbReference type="RefSeq" id="WP_061079442.1">
    <property type="nucleotide sequence ID" value="NZ_JAAXPG010000001.1"/>
</dbReference>
<dbReference type="EMBL" id="JAAXPG010000001">
    <property type="protein sequence ID" value="NKY96429.1"/>
    <property type="molecule type" value="Genomic_DNA"/>
</dbReference>